<dbReference type="EMBL" id="JAPDDR010000013">
    <property type="protein sequence ID" value="MCW1916247.1"/>
    <property type="molecule type" value="Genomic_DNA"/>
</dbReference>
<protein>
    <recommendedName>
        <fullName evidence="4">Metallothionein</fullName>
    </recommendedName>
</protein>
<feature type="chain" id="PRO_5046035557" description="Metallothionein" evidence="1">
    <location>
        <begin position="20"/>
        <end position="57"/>
    </location>
</feature>
<organism evidence="2 3">
    <name type="scientific">Luteolibacter rhizosphaerae</name>
    <dbReference type="NCBI Taxonomy" id="2989719"/>
    <lineage>
        <taxon>Bacteria</taxon>
        <taxon>Pseudomonadati</taxon>
        <taxon>Verrucomicrobiota</taxon>
        <taxon>Verrucomicrobiia</taxon>
        <taxon>Verrucomicrobiales</taxon>
        <taxon>Verrucomicrobiaceae</taxon>
        <taxon>Luteolibacter</taxon>
    </lineage>
</organism>
<name>A0ABT3G9D2_9BACT</name>
<proteinExistence type="predicted"/>
<comment type="caution">
    <text evidence="2">The sequence shown here is derived from an EMBL/GenBank/DDBJ whole genome shotgun (WGS) entry which is preliminary data.</text>
</comment>
<dbReference type="PROSITE" id="PS51257">
    <property type="entry name" value="PROKAR_LIPOPROTEIN"/>
    <property type="match status" value="1"/>
</dbReference>
<evidence type="ECO:0008006" key="4">
    <source>
        <dbReference type="Google" id="ProtNLM"/>
    </source>
</evidence>
<keyword evidence="1" id="KW-0732">Signal</keyword>
<accession>A0ABT3G9D2</accession>
<evidence type="ECO:0000313" key="2">
    <source>
        <dbReference type="EMBL" id="MCW1916247.1"/>
    </source>
</evidence>
<dbReference type="Proteomes" id="UP001165653">
    <property type="component" value="Unassembled WGS sequence"/>
</dbReference>
<feature type="signal peptide" evidence="1">
    <location>
        <begin position="1"/>
        <end position="19"/>
    </location>
</feature>
<evidence type="ECO:0000256" key="1">
    <source>
        <dbReference type="SAM" id="SignalP"/>
    </source>
</evidence>
<gene>
    <name evidence="2" type="ORF">OJ996_21835</name>
</gene>
<sequence>MKILLILLPVLLFSSCASTETATKKRYVCSCAADCKCVRESDKPGKCGCGKEMKLVE</sequence>
<evidence type="ECO:0000313" key="3">
    <source>
        <dbReference type="Proteomes" id="UP001165653"/>
    </source>
</evidence>
<dbReference type="RefSeq" id="WP_264515817.1">
    <property type="nucleotide sequence ID" value="NZ_JAPDDR010000013.1"/>
</dbReference>
<keyword evidence="3" id="KW-1185">Reference proteome</keyword>
<reference evidence="2" key="1">
    <citation type="submission" date="2022-10" db="EMBL/GenBank/DDBJ databases">
        <title>Luteolibacter sp. GHJ8, whole genome shotgun sequencing project.</title>
        <authorList>
            <person name="Zhao G."/>
            <person name="Shen L."/>
        </authorList>
    </citation>
    <scope>NUCLEOTIDE SEQUENCE</scope>
    <source>
        <strain evidence="2">GHJ8</strain>
    </source>
</reference>